<evidence type="ECO:0000256" key="3">
    <source>
        <dbReference type="ARBA" id="ARBA00023110"/>
    </source>
</evidence>
<dbReference type="Proteomes" id="UP000193218">
    <property type="component" value="Unassembled WGS sequence"/>
</dbReference>
<evidence type="ECO:0000256" key="1">
    <source>
        <dbReference type="ARBA" id="ARBA00000971"/>
    </source>
</evidence>
<dbReference type="Gene3D" id="2.40.100.10">
    <property type="entry name" value="Cyclophilin-like"/>
    <property type="match status" value="1"/>
</dbReference>
<feature type="compositionally biased region" description="Basic residues" evidence="5">
    <location>
        <begin position="245"/>
        <end position="254"/>
    </location>
</feature>
<feature type="compositionally biased region" description="Low complexity" evidence="5">
    <location>
        <begin position="209"/>
        <end position="222"/>
    </location>
</feature>
<dbReference type="PROSITE" id="PS50072">
    <property type="entry name" value="CSA_PPIASE_2"/>
    <property type="match status" value="1"/>
</dbReference>
<reference evidence="7 8" key="1">
    <citation type="submission" date="2017-03" db="EMBL/GenBank/DDBJ databases">
        <title>Widespread Adenine N6-methylation of Active Genes in Fungi.</title>
        <authorList>
            <consortium name="DOE Joint Genome Institute"/>
            <person name="Mondo S.J."/>
            <person name="Dannebaum R.O."/>
            <person name="Kuo R.C."/>
            <person name="Louie K.B."/>
            <person name="Bewick A.J."/>
            <person name="Labutti K."/>
            <person name="Haridas S."/>
            <person name="Kuo A."/>
            <person name="Salamov A."/>
            <person name="Ahrendt S.R."/>
            <person name="Lau R."/>
            <person name="Bowen B.P."/>
            <person name="Lipzen A."/>
            <person name="Sullivan W."/>
            <person name="Andreopoulos W.B."/>
            <person name="Clum A."/>
            <person name="Lindquist E."/>
            <person name="Daum C."/>
            <person name="Northen T.R."/>
            <person name="Ramamoorthy G."/>
            <person name="Schmitz R.J."/>
            <person name="Gryganskyi A."/>
            <person name="Culley D."/>
            <person name="Magnuson J."/>
            <person name="James T.Y."/>
            <person name="O'Malley M.A."/>
            <person name="Stajich J.E."/>
            <person name="Spatafora J.W."/>
            <person name="Visel A."/>
            <person name="Grigoriev I.V."/>
        </authorList>
    </citation>
    <scope>NUCLEOTIDE SEQUENCE [LARGE SCALE GENOMIC DNA]</scope>
    <source>
        <strain evidence="7 8">NRRL Y-17943</strain>
    </source>
</reference>
<dbReference type="Pfam" id="PF00160">
    <property type="entry name" value="Pro_isomerase"/>
    <property type="match status" value="1"/>
</dbReference>
<sequence>MTSAPLPRTFIDFEVGGEPKGRVVFELFADRVPKTAENFRALCTGEKGISPISNVPLHYKNSIVHRVIDEFMIQAGDFTKRNGSGGESIYGGMFADERLEGEGCQVDKAGLLVMANRGPNTNGSQWFVTLAPAPHLTGKHVVFGRVIHGFEIIEAIGKLATDDRDRPLSPVTIIHCGELELRKAPAKKLRTTSPTSSVERSPPRRRAASRSVSPPRRAIRSPQSDGERRERAHIDSEEDSEREERRRRRERKRREKEDRRESRKERKRAGREETEAELDARLEREEKEQLEKARLAKLEAMKKQIEEDRQRAQDSGEVVYKGRGAMRYLDPESAMAKRMPTNYDSRTPDIRARHPPRGFGGPRGGVNGSGPGEGGRWERGMDVRPNFAAEGERFRRGSERGDRASERDRQDRELDRYKVKGRSGTGDDIGREGRKRDWDDWRSGRGAMYGEGRRVDEQRRSSRSRTRSRSASPRRASLDHRSPSPKMRAESPLRGDKSDASGSDMVMEDDD</sequence>
<dbReference type="PRINTS" id="PR00153">
    <property type="entry name" value="CSAPPISMRASE"/>
</dbReference>
<feature type="region of interest" description="Disordered" evidence="5">
    <location>
        <begin position="331"/>
        <end position="511"/>
    </location>
</feature>
<dbReference type="SUPFAM" id="SSF50891">
    <property type="entry name" value="Cyclophilin-like"/>
    <property type="match status" value="1"/>
</dbReference>
<dbReference type="GO" id="GO:0016018">
    <property type="term" value="F:cyclosporin A binding"/>
    <property type="evidence" value="ECO:0007669"/>
    <property type="project" value="TreeGrafter"/>
</dbReference>
<keyword evidence="3" id="KW-0697">Rotamase</keyword>
<feature type="compositionally biased region" description="Low complexity" evidence="5">
    <location>
        <begin position="191"/>
        <end position="200"/>
    </location>
</feature>
<feature type="compositionally biased region" description="Basic and acidic residues" evidence="5">
    <location>
        <begin position="255"/>
        <end position="286"/>
    </location>
</feature>
<gene>
    <name evidence="7" type="ORF">BD324DRAFT_604389</name>
</gene>
<comment type="catalytic activity">
    <reaction evidence="1">
        <text>[protein]-peptidylproline (omega=180) = [protein]-peptidylproline (omega=0)</text>
        <dbReference type="Rhea" id="RHEA:16237"/>
        <dbReference type="Rhea" id="RHEA-COMP:10747"/>
        <dbReference type="Rhea" id="RHEA-COMP:10748"/>
        <dbReference type="ChEBI" id="CHEBI:83833"/>
        <dbReference type="ChEBI" id="CHEBI:83834"/>
        <dbReference type="EC" id="5.2.1.8"/>
    </reaction>
</comment>
<dbReference type="InParanoid" id="A0A1Y1U9Y3"/>
<feature type="compositionally biased region" description="Basic and acidic residues" evidence="5">
    <location>
        <begin position="476"/>
        <end position="499"/>
    </location>
</feature>
<evidence type="ECO:0000256" key="2">
    <source>
        <dbReference type="ARBA" id="ARBA00013194"/>
    </source>
</evidence>
<protein>
    <recommendedName>
        <fullName evidence="2">peptidylprolyl isomerase</fullName>
        <ecNumber evidence="2">5.2.1.8</ecNumber>
    </recommendedName>
</protein>
<dbReference type="OrthoDB" id="407558at2759"/>
<name>A0A1Y1U9Y3_9TREE</name>
<feature type="region of interest" description="Disordered" evidence="5">
    <location>
        <begin position="184"/>
        <end position="286"/>
    </location>
</feature>
<comment type="caution">
    <text evidence="7">The sequence shown here is derived from an EMBL/GenBank/DDBJ whole genome shotgun (WGS) entry which is preliminary data.</text>
</comment>
<dbReference type="PANTHER" id="PTHR11071:SF561">
    <property type="entry name" value="PEPTIDYL-PROLYL CIS-TRANS ISOMERASE D-RELATED"/>
    <property type="match status" value="1"/>
</dbReference>
<dbReference type="PROSITE" id="PS00170">
    <property type="entry name" value="CSA_PPIASE_1"/>
    <property type="match status" value="1"/>
</dbReference>
<dbReference type="EMBL" id="NBSH01000013">
    <property type="protein sequence ID" value="ORX34838.1"/>
    <property type="molecule type" value="Genomic_DNA"/>
</dbReference>
<dbReference type="InterPro" id="IPR029000">
    <property type="entry name" value="Cyclophilin-like_dom_sf"/>
</dbReference>
<feature type="compositionally biased region" description="Gly residues" evidence="5">
    <location>
        <begin position="358"/>
        <end position="374"/>
    </location>
</feature>
<evidence type="ECO:0000313" key="8">
    <source>
        <dbReference type="Proteomes" id="UP000193218"/>
    </source>
</evidence>
<feature type="compositionally biased region" description="Basic and acidic residues" evidence="5">
    <location>
        <begin position="428"/>
        <end position="443"/>
    </location>
</feature>
<feature type="compositionally biased region" description="Basic and acidic residues" evidence="5">
    <location>
        <begin position="451"/>
        <end position="460"/>
    </location>
</feature>
<feature type="compositionally biased region" description="Basic and acidic residues" evidence="5">
    <location>
        <begin position="225"/>
        <end position="235"/>
    </location>
</feature>
<evidence type="ECO:0000256" key="5">
    <source>
        <dbReference type="SAM" id="MobiDB-lite"/>
    </source>
</evidence>
<evidence type="ECO:0000313" key="7">
    <source>
        <dbReference type="EMBL" id="ORX34838.1"/>
    </source>
</evidence>
<dbReference type="RefSeq" id="XP_021869080.1">
    <property type="nucleotide sequence ID" value="XM_022013981.1"/>
</dbReference>
<dbReference type="FunFam" id="2.40.100.10:FF:000025">
    <property type="entry name" value="Peptidyl-prolyl cis-trans isomerase CYP19-2"/>
    <property type="match status" value="1"/>
</dbReference>
<accession>A0A1Y1U9Y3</accession>
<feature type="domain" description="PPIase cyclophilin-type" evidence="6">
    <location>
        <begin position="10"/>
        <end position="178"/>
    </location>
</feature>
<dbReference type="AlphaFoldDB" id="A0A1Y1U9Y3"/>
<keyword evidence="8" id="KW-1185">Reference proteome</keyword>
<dbReference type="STRING" id="4999.A0A1Y1U9Y3"/>
<organism evidence="7 8">
    <name type="scientific">Kockovaella imperatae</name>
    <dbReference type="NCBI Taxonomy" id="4999"/>
    <lineage>
        <taxon>Eukaryota</taxon>
        <taxon>Fungi</taxon>
        <taxon>Dikarya</taxon>
        <taxon>Basidiomycota</taxon>
        <taxon>Agaricomycotina</taxon>
        <taxon>Tremellomycetes</taxon>
        <taxon>Tremellales</taxon>
        <taxon>Cuniculitremaceae</taxon>
        <taxon>Kockovaella</taxon>
    </lineage>
</organism>
<dbReference type="InterPro" id="IPR020892">
    <property type="entry name" value="Cyclophilin-type_PPIase_CS"/>
</dbReference>
<dbReference type="PANTHER" id="PTHR11071">
    <property type="entry name" value="PEPTIDYL-PROLYL CIS-TRANS ISOMERASE"/>
    <property type="match status" value="1"/>
</dbReference>
<dbReference type="GO" id="GO:0005737">
    <property type="term" value="C:cytoplasm"/>
    <property type="evidence" value="ECO:0007669"/>
    <property type="project" value="TreeGrafter"/>
</dbReference>
<dbReference type="InterPro" id="IPR002130">
    <property type="entry name" value="Cyclophilin-type_PPIase_dom"/>
</dbReference>
<dbReference type="GO" id="GO:0006457">
    <property type="term" value="P:protein folding"/>
    <property type="evidence" value="ECO:0007669"/>
    <property type="project" value="InterPro"/>
</dbReference>
<feature type="compositionally biased region" description="Basic and acidic residues" evidence="5">
    <location>
        <begin position="390"/>
        <end position="418"/>
    </location>
</feature>
<keyword evidence="4" id="KW-0413">Isomerase</keyword>
<dbReference type="EC" id="5.2.1.8" evidence="2"/>
<dbReference type="GO" id="GO:0003755">
    <property type="term" value="F:peptidyl-prolyl cis-trans isomerase activity"/>
    <property type="evidence" value="ECO:0007669"/>
    <property type="project" value="UniProtKB-KW"/>
</dbReference>
<evidence type="ECO:0000259" key="6">
    <source>
        <dbReference type="PROSITE" id="PS50072"/>
    </source>
</evidence>
<evidence type="ECO:0000256" key="4">
    <source>
        <dbReference type="ARBA" id="ARBA00023235"/>
    </source>
</evidence>
<proteinExistence type="predicted"/>
<dbReference type="GeneID" id="33555789"/>